<dbReference type="PANTHER" id="PTHR22603:SF66">
    <property type="entry name" value="ETHANOLAMINE KINASE"/>
    <property type="match status" value="1"/>
</dbReference>
<dbReference type="EMBL" id="CP097332">
    <property type="protein sequence ID" value="UQX89606.1"/>
    <property type="molecule type" value="Genomic_DNA"/>
</dbReference>
<reference evidence="3" key="2">
    <citation type="submission" date="2022-05" db="EMBL/GenBank/DDBJ databases">
        <authorList>
            <person name="Kim J.-S."/>
            <person name="Lee K."/>
            <person name="Suh M."/>
            <person name="Eom M."/>
            <person name="Kim J.-S."/>
            <person name="Kim D.-S."/>
            <person name="Ko S.-H."/>
            <person name="Shin Y."/>
            <person name="Lee J.-S."/>
        </authorList>
    </citation>
    <scope>NUCLEOTIDE SEQUENCE</scope>
    <source>
        <strain evidence="3">N237</strain>
    </source>
</reference>
<organism evidence="3 4">
    <name type="scientific">Jatrophihabitans telluris</name>
    <dbReference type="NCBI Taxonomy" id="2038343"/>
    <lineage>
        <taxon>Bacteria</taxon>
        <taxon>Bacillati</taxon>
        <taxon>Actinomycetota</taxon>
        <taxon>Actinomycetes</taxon>
        <taxon>Jatrophihabitantales</taxon>
        <taxon>Jatrophihabitantaceae</taxon>
        <taxon>Jatrophihabitans</taxon>
    </lineage>
</organism>
<evidence type="ECO:0000313" key="4">
    <source>
        <dbReference type="Proteomes" id="UP001056336"/>
    </source>
</evidence>
<protein>
    <submittedName>
        <fullName evidence="3">Phosphotransferase</fullName>
    </submittedName>
</protein>
<dbReference type="InterPro" id="IPR011009">
    <property type="entry name" value="Kinase-like_dom_sf"/>
</dbReference>
<dbReference type="Proteomes" id="UP001056336">
    <property type="component" value="Chromosome"/>
</dbReference>
<gene>
    <name evidence="3" type="ORF">M6D93_06255</name>
</gene>
<proteinExistence type="predicted"/>
<dbReference type="Gene3D" id="3.30.200.20">
    <property type="entry name" value="Phosphorylase Kinase, domain 1"/>
    <property type="match status" value="1"/>
</dbReference>
<name>A0ABY4R119_9ACTN</name>
<evidence type="ECO:0000256" key="1">
    <source>
        <dbReference type="SAM" id="MobiDB-lite"/>
    </source>
</evidence>
<keyword evidence="4" id="KW-1185">Reference proteome</keyword>
<reference evidence="3" key="1">
    <citation type="journal article" date="2018" name="Int. J. Syst. Evol. Microbiol.">
        <title>Jatrophihabitans telluris sp. nov., isolated from sediment soil of lava forest wetlands and the emended description of the genus Jatrophihabitans.</title>
        <authorList>
            <person name="Lee K.C."/>
            <person name="Suh M.K."/>
            <person name="Eom M.K."/>
            <person name="Kim K.K."/>
            <person name="Kim J.S."/>
            <person name="Kim D.S."/>
            <person name="Ko S.H."/>
            <person name="Shin Y.K."/>
            <person name="Lee J.S."/>
        </authorList>
    </citation>
    <scope>NUCLEOTIDE SEQUENCE</scope>
    <source>
        <strain evidence="3">N237</strain>
    </source>
</reference>
<sequence>MNAALPRTAGAPARPEGWIAGDESGSPFPASVDALLDSVPLLAGRPRTISSLTGGLTNRNFRIVTDNGDYVARLSSPDSALLAIDRAAEHANSRAAAASGVAPEVLDYLPGRGVLVIAWVDGRTLGPSDVRLESNLARLAQTCRMLHAGPRFANDFNMFDVQLRYLRLVRERGFRLPDRYLDFMAKVAMIREAMAVLPEVSVPCHNDLLAENIIDDGTRLWLIDYEYAGNNDPCFELGNLASESTLSDGQLELLVTHYYGRPLASKLARARLWALMSQYGWTLWASIQDGISTLDFDFWSWGMEKYERAVSTFDSPDFARLLVEVQQPG</sequence>
<evidence type="ECO:0000313" key="3">
    <source>
        <dbReference type="EMBL" id="UQX89606.1"/>
    </source>
</evidence>
<accession>A0ABY4R119</accession>
<dbReference type="CDD" id="cd05151">
    <property type="entry name" value="ChoK-like"/>
    <property type="match status" value="1"/>
</dbReference>
<feature type="region of interest" description="Disordered" evidence="1">
    <location>
        <begin position="1"/>
        <end position="22"/>
    </location>
</feature>
<dbReference type="SUPFAM" id="SSF56112">
    <property type="entry name" value="Protein kinase-like (PK-like)"/>
    <property type="match status" value="1"/>
</dbReference>
<dbReference type="Pfam" id="PF01636">
    <property type="entry name" value="APH"/>
    <property type="match status" value="1"/>
</dbReference>
<dbReference type="Gene3D" id="3.90.1200.10">
    <property type="match status" value="1"/>
</dbReference>
<dbReference type="PANTHER" id="PTHR22603">
    <property type="entry name" value="CHOLINE/ETHANOALAMINE KINASE"/>
    <property type="match status" value="1"/>
</dbReference>
<feature type="domain" description="Aminoglycoside phosphotransferase" evidence="2">
    <location>
        <begin position="49"/>
        <end position="258"/>
    </location>
</feature>
<dbReference type="InterPro" id="IPR002575">
    <property type="entry name" value="Aminoglycoside_PTrfase"/>
</dbReference>
<evidence type="ECO:0000259" key="2">
    <source>
        <dbReference type="Pfam" id="PF01636"/>
    </source>
</evidence>
<dbReference type="RefSeq" id="WP_249773502.1">
    <property type="nucleotide sequence ID" value="NZ_CP097332.1"/>
</dbReference>